<feature type="chain" id="PRO_5012275110" description="Glycosyl hydrolase family 98 putative carbohydrate-binding module domain-containing protein" evidence="3">
    <location>
        <begin position="43"/>
        <end position="1384"/>
    </location>
</feature>
<evidence type="ECO:0000313" key="6">
    <source>
        <dbReference type="Proteomes" id="UP000186235"/>
    </source>
</evidence>
<organism evidence="5 6">
    <name type="scientific">Cellulosimicrobium aquatile</name>
    <dbReference type="NCBI Taxonomy" id="1612203"/>
    <lineage>
        <taxon>Bacteria</taxon>
        <taxon>Bacillati</taxon>
        <taxon>Actinomycetota</taxon>
        <taxon>Actinomycetes</taxon>
        <taxon>Micrococcales</taxon>
        <taxon>Promicromonosporaceae</taxon>
        <taxon>Cellulosimicrobium</taxon>
    </lineage>
</organism>
<dbReference type="InterPro" id="IPR051816">
    <property type="entry name" value="Glycosyl_Hydrolase_31"/>
</dbReference>
<dbReference type="Gene3D" id="2.60.40.1180">
    <property type="entry name" value="Golgi alpha-mannosidase II"/>
    <property type="match status" value="2"/>
</dbReference>
<feature type="domain" description="Glycosyl hydrolase family 98 putative carbohydrate-binding module" evidence="4">
    <location>
        <begin position="1138"/>
        <end position="1285"/>
    </location>
</feature>
<dbReference type="Gene3D" id="3.20.20.80">
    <property type="entry name" value="Glycosidases"/>
    <property type="match status" value="1"/>
</dbReference>
<protein>
    <recommendedName>
        <fullName evidence="4">Glycosyl hydrolase family 98 putative carbohydrate-binding module domain-containing protein</fullName>
    </recommendedName>
</protein>
<dbReference type="SUPFAM" id="SSF51011">
    <property type="entry name" value="Glycosyl hydrolase domain"/>
    <property type="match status" value="1"/>
</dbReference>
<evidence type="ECO:0000313" key="5">
    <source>
        <dbReference type="EMBL" id="SIQ07099.1"/>
    </source>
</evidence>
<dbReference type="Pfam" id="PF08305">
    <property type="entry name" value="NPCBM"/>
    <property type="match status" value="1"/>
</dbReference>
<dbReference type="InterPro" id="IPR018905">
    <property type="entry name" value="A-galactase_NEW3"/>
</dbReference>
<dbReference type="RefSeq" id="WP_076404198.1">
    <property type="nucleotide sequence ID" value="NZ_FTMI01000002.1"/>
</dbReference>
<dbReference type="PANTHER" id="PTHR43863:SF2">
    <property type="entry name" value="MALTASE-GLUCOAMYLASE"/>
    <property type="match status" value="1"/>
</dbReference>
<dbReference type="Proteomes" id="UP000186235">
    <property type="component" value="Unassembled WGS sequence"/>
</dbReference>
<accession>A0A1N6PSA3</accession>
<dbReference type="InterPro" id="IPR048395">
    <property type="entry name" value="Glyco_hydro_31_C"/>
</dbReference>
<comment type="similarity">
    <text evidence="1">Belongs to the glycosyl hydrolase 31 family.</text>
</comment>
<evidence type="ECO:0000256" key="3">
    <source>
        <dbReference type="SAM" id="SignalP"/>
    </source>
</evidence>
<dbReference type="CDD" id="cd14752">
    <property type="entry name" value="GH31_N"/>
    <property type="match status" value="1"/>
</dbReference>
<evidence type="ECO:0000256" key="2">
    <source>
        <dbReference type="SAM" id="MobiDB-lite"/>
    </source>
</evidence>
<dbReference type="InterPro" id="IPR013222">
    <property type="entry name" value="Glyco_hyd_98_carb-bd"/>
</dbReference>
<feature type="signal peptide" evidence="3">
    <location>
        <begin position="1"/>
        <end position="42"/>
    </location>
</feature>
<dbReference type="Gene3D" id="2.60.120.1060">
    <property type="entry name" value="NPCBM/NEW2 domain"/>
    <property type="match status" value="1"/>
</dbReference>
<keyword evidence="3" id="KW-0732">Signal</keyword>
<evidence type="ECO:0000256" key="1">
    <source>
        <dbReference type="ARBA" id="ARBA00007806"/>
    </source>
</evidence>
<dbReference type="Pfam" id="PF13802">
    <property type="entry name" value="Gal_mutarotas_2"/>
    <property type="match status" value="1"/>
</dbReference>
<dbReference type="SMART" id="SM00776">
    <property type="entry name" value="NPCBM"/>
    <property type="match status" value="1"/>
</dbReference>
<dbReference type="Gene3D" id="2.60.40.1760">
    <property type="entry name" value="glycosyl hydrolase (family 31)"/>
    <property type="match status" value="1"/>
</dbReference>
<dbReference type="InterPro" id="IPR013780">
    <property type="entry name" value="Glyco_hydro_b"/>
</dbReference>
<dbReference type="SUPFAM" id="SSF49785">
    <property type="entry name" value="Galactose-binding domain-like"/>
    <property type="match status" value="1"/>
</dbReference>
<evidence type="ECO:0000259" key="4">
    <source>
        <dbReference type="SMART" id="SM00776"/>
    </source>
</evidence>
<dbReference type="SUPFAM" id="SSF51445">
    <property type="entry name" value="(Trans)glycosidases"/>
    <property type="match status" value="1"/>
</dbReference>
<dbReference type="GO" id="GO:0030246">
    <property type="term" value="F:carbohydrate binding"/>
    <property type="evidence" value="ECO:0007669"/>
    <property type="project" value="InterPro"/>
</dbReference>
<dbReference type="InterPro" id="IPR011013">
    <property type="entry name" value="Gal_mutarotase_sf_dom"/>
</dbReference>
<feature type="region of interest" description="Disordered" evidence="2">
    <location>
        <begin position="40"/>
        <end position="82"/>
    </location>
</feature>
<sequence length="1384" mass="144917">MKPARQRHAASRARGTHARATAAGLAAAALLLTGLLAPPAGAAPAESTRTDPASGPAATAAADGPTPVTPKPVTPEVPVAADGTPIGGITAVEQDGNVVTLRAADGVARVTFLDDATLRVEADPSGSFTDPANTPQGDPARTANIVVGADEFPGATPVVEDGDTIALTTDAVTLTVDRATSRMTLTRADGSVVWEESAPITFGANSATQHLTPREGEQFLGGGMQNGRSIHTGATINVARSYDWDDDGYPNAVPYYMTSAGYGVLRNTFARGTYAFTQDATTTHEERRFDAYYFVGDYKQSLDGYTQLTGRPHMPPVYALEYGDADCYNRSSESYKSRNPGSWNVPGKLRTPDALEVARDFVEHDMPGGWMLVNDGYGCEYVELPETVAQIEAETGIKTGLWTERSLTNQAFEVGEAGIRLRKLDVAWVGSGYRLALTGCEAAHDGIEANSDARGTALMVEGWAGSQRCGMQWTGDHAGNLDAVRWQVPALLSSGNSGQAFTTGDVDGIFGGSTESYVRDLQWKAFAPALYSMSGWASVDKRPWLYGEEATEINRKYLRLRQRLMPYVYTLAAESHASGTPMMRSLALEHPDDPYAYGAEANAEFLLGEDFLVAPVFTDSDVRDGIYLPEGQWLDYWTGALYDGGRVVDGYAAPLDTLPLFVRAGAVVPQGAEARNASLVPEDSPITLDVYPQGASSFELYEDDEVTRAYADGASSRQVFSVAAPEQDGGDVAVTIGERAGDYAGKADARPYALDVHTGSAPDAVGVDGTPLDEVADAAAFEAAETGWFYDAEDRGGVVRVKIAAVGSDATATITLTGTSAVGGEDSDAQRAHVSVAAGDQVFQGEETTARVTFHNTGTRAKDDVEITPTVPEGWTVVHGEGTTAASVEPGGSLTATFVVSPGAGSAAGGQSVGGTATYRDASGGERSVTGTSQVDVAYGSFAAALNHVSITSVATKDAGNFDGGGASFSEDALAAAGATWGEPVTVRRGEDTFEMRWPDAAPGVPNSLAPSGQTVAIGGSGTHLAFLGSAASAAGVDQRVVITYADGTTSEQSVYFPNWIIQPSGPLKDSVVAVGSKGRNNKANPDGYEYPNGTYSVYANAVPLNPTKELRSVTFPAGTTAKLFDVRPVDLALPEAPSGDVWASDLEWTAATNGWGVIGIDVANKDSASSPDVPLVINTTPALKKTYAKGLGVHAASKVTYYLGGRCTRFTADTGLEDGFTGSVVFKVDVDDVNRYQGSTFQAGFPTEHIDLDVTGAQYVDLVVEAPGSINGAHGVWGDARFACADDAPQVAFSAEAQPRSLAGKVYLAVRVMNDEDVPVDVTVTTPYGERTFADVAPGRSAYQSFATRRAAIEAGEVTVAATMTVDGEDVTSSRTVAYDAAG</sequence>
<dbReference type="InterPro" id="IPR025887">
    <property type="entry name" value="Glyco_hydro_31_N_dom"/>
</dbReference>
<dbReference type="SUPFAM" id="SSF74650">
    <property type="entry name" value="Galactose mutarotase-like"/>
    <property type="match status" value="1"/>
</dbReference>
<dbReference type="GO" id="GO:0005975">
    <property type="term" value="P:carbohydrate metabolic process"/>
    <property type="evidence" value="ECO:0007669"/>
    <property type="project" value="InterPro"/>
</dbReference>
<dbReference type="InterPro" id="IPR000322">
    <property type="entry name" value="Glyco_hydro_31_TIM"/>
</dbReference>
<name>A0A1N6PSA3_9MICO</name>
<dbReference type="InterPro" id="IPR038637">
    <property type="entry name" value="NPCBM_sf"/>
</dbReference>
<reference evidence="6" key="1">
    <citation type="submission" date="2017-01" db="EMBL/GenBank/DDBJ databases">
        <authorList>
            <person name="Varghese N."/>
            <person name="Submissions S."/>
        </authorList>
    </citation>
    <scope>NUCLEOTIDE SEQUENCE [LARGE SCALE GENOMIC DNA]</scope>
    <source>
        <strain evidence="6">3bp</strain>
    </source>
</reference>
<feature type="compositionally biased region" description="Low complexity" evidence="2">
    <location>
        <begin position="40"/>
        <end position="66"/>
    </location>
</feature>
<dbReference type="Pfam" id="PF01055">
    <property type="entry name" value="Glyco_hydro_31_2nd"/>
    <property type="match status" value="1"/>
</dbReference>
<dbReference type="Pfam" id="PF17137">
    <property type="entry name" value="DUF5110"/>
    <property type="match status" value="1"/>
</dbReference>
<gene>
    <name evidence="5" type="ORF">SAMN05518682_1076</name>
</gene>
<dbReference type="PANTHER" id="PTHR43863">
    <property type="entry name" value="HYDROLASE, PUTATIVE (AFU_ORTHOLOGUE AFUA_1G03140)-RELATED"/>
    <property type="match status" value="1"/>
</dbReference>
<dbReference type="EMBL" id="FTMI01000002">
    <property type="protein sequence ID" value="SIQ07099.1"/>
    <property type="molecule type" value="Genomic_DNA"/>
</dbReference>
<dbReference type="Pfam" id="PF21365">
    <property type="entry name" value="Glyco_hydro_31_3rd"/>
    <property type="match status" value="1"/>
</dbReference>
<dbReference type="InterPro" id="IPR033403">
    <property type="entry name" value="DUF5110"/>
</dbReference>
<dbReference type="Pfam" id="PF10633">
    <property type="entry name" value="NPCBM_assoc"/>
    <property type="match status" value="1"/>
</dbReference>
<proteinExistence type="inferred from homology"/>
<keyword evidence="6" id="KW-1185">Reference proteome</keyword>
<dbReference type="GO" id="GO:0004553">
    <property type="term" value="F:hydrolase activity, hydrolyzing O-glycosyl compounds"/>
    <property type="evidence" value="ECO:0007669"/>
    <property type="project" value="InterPro"/>
</dbReference>
<dbReference type="InterPro" id="IPR017853">
    <property type="entry name" value="GH"/>
</dbReference>
<dbReference type="InterPro" id="IPR008979">
    <property type="entry name" value="Galactose-bd-like_sf"/>
</dbReference>